<evidence type="ECO:0000313" key="5">
    <source>
        <dbReference type="Proteomes" id="UP000759537"/>
    </source>
</evidence>
<dbReference type="InterPro" id="IPR052971">
    <property type="entry name" value="TRP_calcium_channel"/>
</dbReference>
<name>A0A9P5N285_9AGAM</name>
<protein>
    <submittedName>
        <fullName evidence="4">Calcium activated cation channel</fullName>
    </submittedName>
</protein>
<reference evidence="4" key="1">
    <citation type="submission" date="2019-10" db="EMBL/GenBank/DDBJ databases">
        <authorList>
            <consortium name="DOE Joint Genome Institute"/>
            <person name="Kuo A."/>
            <person name="Miyauchi S."/>
            <person name="Kiss E."/>
            <person name="Drula E."/>
            <person name="Kohler A."/>
            <person name="Sanchez-Garcia M."/>
            <person name="Andreopoulos B."/>
            <person name="Barry K.W."/>
            <person name="Bonito G."/>
            <person name="Buee M."/>
            <person name="Carver A."/>
            <person name="Chen C."/>
            <person name="Cichocki N."/>
            <person name="Clum A."/>
            <person name="Culley D."/>
            <person name="Crous P.W."/>
            <person name="Fauchery L."/>
            <person name="Girlanda M."/>
            <person name="Hayes R."/>
            <person name="Keri Z."/>
            <person name="LaButti K."/>
            <person name="Lipzen A."/>
            <person name="Lombard V."/>
            <person name="Magnuson J."/>
            <person name="Maillard F."/>
            <person name="Morin E."/>
            <person name="Murat C."/>
            <person name="Nolan M."/>
            <person name="Ohm R."/>
            <person name="Pangilinan J."/>
            <person name="Pereira M."/>
            <person name="Perotto S."/>
            <person name="Peter M."/>
            <person name="Riley R."/>
            <person name="Sitrit Y."/>
            <person name="Stielow B."/>
            <person name="Szollosi G."/>
            <person name="Zifcakova L."/>
            <person name="Stursova M."/>
            <person name="Spatafora J.W."/>
            <person name="Tedersoo L."/>
            <person name="Vaario L.-M."/>
            <person name="Yamada A."/>
            <person name="Yan M."/>
            <person name="Wang P."/>
            <person name="Xu J."/>
            <person name="Bruns T."/>
            <person name="Baldrian P."/>
            <person name="Vilgalys R."/>
            <person name="Henrissat B."/>
            <person name="Grigoriev I.V."/>
            <person name="Hibbett D."/>
            <person name="Nagy L.G."/>
            <person name="Martin F.M."/>
        </authorList>
    </citation>
    <scope>NUCLEOTIDE SEQUENCE</scope>
    <source>
        <strain evidence="4">Prilba</strain>
    </source>
</reference>
<dbReference type="Pfam" id="PF23190">
    <property type="entry name" value="LHD_TRPY1"/>
    <property type="match status" value="1"/>
</dbReference>
<dbReference type="Proteomes" id="UP000759537">
    <property type="component" value="Unassembled WGS sequence"/>
</dbReference>
<keyword evidence="5" id="KW-1185">Reference proteome</keyword>
<evidence type="ECO:0000259" key="3">
    <source>
        <dbReference type="Pfam" id="PF23317"/>
    </source>
</evidence>
<organism evidence="4 5">
    <name type="scientific">Russula ochroleuca</name>
    <dbReference type="NCBI Taxonomy" id="152965"/>
    <lineage>
        <taxon>Eukaryota</taxon>
        <taxon>Fungi</taxon>
        <taxon>Dikarya</taxon>
        <taxon>Basidiomycota</taxon>
        <taxon>Agaricomycotina</taxon>
        <taxon>Agaricomycetes</taxon>
        <taxon>Russulales</taxon>
        <taxon>Russulaceae</taxon>
        <taxon>Russula</taxon>
    </lineage>
</organism>
<dbReference type="PANTHER" id="PTHR35859:SF4">
    <property type="entry name" value="MEMBRANE CHANNEL PROTEIN, PUTATIVE (AFU_ORTHOLOGUE AFUA_6G11300)-RELATED"/>
    <property type="match status" value="1"/>
</dbReference>
<sequence>MEENGSSVFVKPLVPTPDTLAKLIKRLRILTVTLLPLEVDPGSINDPTSRIITPKVITAYTKAAGDLVEALPYCLLRARRDFMIEANRDAADYGENRGRAIACEVLARRIIHNSPMDRIPVIMSWRYRHRQSDGDIEFSSAIELAIDSHCTIFLSSSEAQDVINALWRGDLVQRRDDDHDVVYVPAYERGDSSFWSHWDPTRIAIPRYQNSLRIAIWLFFLVVYSQAVREPLDRLDPLRRHFDLWEIVLYVMALAFSFEDLNSIFKTLRFATWRAFGFWHVAAVTTDALLLTAFILRAYGLASPEGKRDQLLLHSFQVLSFVSPFIWTKLVTVFDGHKYVGTMQICVTRMFRESGIFFALLSILGIGFLQGLYALDAADGEVESSIDVMHAMVQSLLQAPNYEKFANSTAGITLYYFWNVATALVLINVLISLFSSAYSDVVGDAEAEYLAFFASKAVAMIRAPDTYVYPAPFNLIETIFVAPLESFMSSSTYAKFNRSFMTVLFFIPMMIIAFYESNPSKKNWLDDFINGTPLDEDDSLAARDPDGEDGIVISRFPFSELVTVFPNTHESGEANIVKEIHELKTQLDALIRSLDVQKS</sequence>
<dbReference type="PANTHER" id="PTHR35859">
    <property type="entry name" value="NONSELECTIVE CATION CHANNEL PROTEIN"/>
    <property type="match status" value="1"/>
</dbReference>
<evidence type="ECO:0000313" key="4">
    <source>
        <dbReference type="EMBL" id="KAF8484628.1"/>
    </source>
</evidence>
<dbReference type="EMBL" id="WHVB01000003">
    <property type="protein sequence ID" value="KAF8484628.1"/>
    <property type="molecule type" value="Genomic_DNA"/>
</dbReference>
<feature type="transmembrane region" description="Helical" evidence="1">
    <location>
        <begin position="355"/>
        <end position="375"/>
    </location>
</feature>
<reference evidence="4" key="2">
    <citation type="journal article" date="2020" name="Nat. Commun.">
        <title>Large-scale genome sequencing of mycorrhizal fungi provides insights into the early evolution of symbiotic traits.</title>
        <authorList>
            <person name="Miyauchi S."/>
            <person name="Kiss E."/>
            <person name="Kuo A."/>
            <person name="Drula E."/>
            <person name="Kohler A."/>
            <person name="Sanchez-Garcia M."/>
            <person name="Morin E."/>
            <person name="Andreopoulos B."/>
            <person name="Barry K.W."/>
            <person name="Bonito G."/>
            <person name="Buee M."/>
            <person name="Carver A."/>
            <person name="Chen C."/>
            <person name="Cichocki N."/>
            <person name="Clum A."/>
            <person name="Culley D."/>
            <person name="Crous P.W."/>
            <person name="Fauchery L."/>
            <person name="Girlanda M."/>
            <person name="Hayes R.D."/>
            <person name="Keri Z."/>
            <person name="LaButti K."/>
            <person name="Lipzen A."/>
            <person name="Lombard V."/>
            <person name="Magnuson J."/>
            <person name="Maillard F."/>
            <person name="Murat C."/>
            <person name="Nolan M."/>
            <person name="Ohm R.A."/>
            <person name="Pangilinan J."/>
            <person name="Pereira M.F."/>
            <person name="Perotto S."/>
            <person name="Peter M."/>
            <person name="Pfister S."/>
            <person name="Riley R."/>
            <person name="Sitrit Y."/>
            <person name="Stielow J.B."/>
            <person name="Szollosi G."/>
            <person name="Zifcakova L."/>
            <person name="Stursova M."/>
            <person name="Spatafora J.W."/>
            <person name="Tedersoo L."/>
            <person name="Vaario L.M."/>
            <person name="Yamada A."/>
            <person name="Yan M."/>
            <person name="Wang P."/>
            <person name="Xu J."/>
            <person name="Bruns T."/>
            <person name="Baldrian P."/>
            <person name="Vilgalys R."/>
            <person name="Dunand C."/>
            <person name="Henrissat B."/>
            <person name="Grigoriev I.V."/>
            <person name="Hibbett D."/>
            <person name="Nagy L.G."/>
            <person name="Martin F.M."/>
        </authorList>
    </citation>
    <scope>NUCLEOTIDE SEQUENCE</scope>
    <source>
        <strain evidence="4">Prilba</strain>
    </source>
</reference>
<dbReference type="InterPro" id="IPR056336">
    <property type="entry name" value="YVC1_C"/>
</dbReference>
<feature type="transmembrane region" description="Helical" evidence="1">
    <location>
        <begin position="496"/>
        <end position="515"/>
    </location>
</feature>
<dbReference type="InterPro" id="IPR056337">
    <property type="entry name" value="LHD_YVC1"/>
</dbReference>
<feature type="transmembrane region" description="Helical" evidence="1">
    <location>
        <begin position="277"/>
        <end position="299"/>
    </location>
</feature>
<feature type="transmembrane region" description="Helical" evidence="1">
    <location>
        <begin position="210"/>
        <end position="227"/>
    </location>
</feature>
<evidence type="ECO:0000256" key="1">
    <source>
        <dbReference type="SAM" id="Phobius"/>
    </source>
</evidence>
<feature type="transmembrane region" description="Helical" evidence="1">
    <location>
        <begin position="311"/>
        <end position="334"/>
    </location>
</feature>
<feature type="transmembrane region" description="Helical" evidence="1">
    <location>
        <begin position="247"/>
        <end position="265"/>
    </location>
</feature>
<feature type="domain" description="YVC1 N-terminal linker helical" evidence="2">
    <location>
        <begin position="21"/>
        <end position="197"/>
    </location>
</feature>
<dbReference type="AlphaFoldDB" id="A0A9P5N285"/>
<gene>
    <name evidence="4" type="ORF">DFH94DRAFT_714937</name>
</gene>
<dbReference type="Pfam" id="PF23317">
    <property type="entry name" value="YVC1_C"/>
    <property type="match status" value="1"/>
</dbReference>
<accession>A0A9P5N285</accession>
<feature type="domain" description="Calcium channel YVC1-like C-terminal transmembrane" evidence="3">
    <location>
        <begin position="246"/>
        <end position="516"/>
    </location>
</feature>
<proteinExistence type="predicted"/>
<keyword evidence="1" id="KW-0812">Transmembrane</keyword>
<dbReference type="OrthoDB" id="301415at2759"/>
<feature type="transmembrane region" description="Helical" evidence="1">
    <location>
        <begin position="415"/>
        <end position="434"/>
    </location>
</feature>
<comment type="caution">
    <text evidence="4">The sequence shown here is derived from an EMBL/GenBank/DDBJ whole genome shotgun (WGS) entry which is preliminary data.</text>
</comment>
<keyword evidence="1" id="KW-0472">Membrane</keyword>
<keyword evidence="1" id="KW-1133">Transmembrane helix</keyword>
<evidence type="ECO:0000259" key="2">
    <source>
        <dbReference type="Pfam" id="PF23190"/>
    </source>
</evidence>